<name>A0ABW2IMZ6_9PROT</name>
<dbReference type="Gene3D" id="3.40.50.1220">
    <property type="entry name" value="TPP-binding domain"/>
    <property type="match status" value="1"/>
</dbReference>
<evidence type="ECO:0000313" key="6">
    <source>
        <dbReference type="EMBL" id="MFC7292258.1"/>
    </source>
</evidence>
<dbReference type="EC" id="2.3.1.286" evidence="1"/>
<keyword evidence="4" id="KW-0862">Zinc</keyword>
<dbReference type="PANTHER" id="PTHR11085:SF4">
    <property type="entry name" value="NAD-DEPENDENT PROTEIN DEACYLASE"/>
    <property type="match status" value="1"/>
</dbReference>
<evidence type="ECO:0000256" key="1">
    <source>
        <dbReference type="ARBA" id="ARBA00012928"/>
    </source>
</evidence>
<feature type="domain" description="Deacetylase sirtuin-type" evidence="5">
    <location>
        <begin position="1"/>
        <end position="239"/>
    </location>
</feature>
<dbReference type="PANTHER" id="PTHR11085">
    <property type="entry name" value="NAD-DEPENDENT PROTEIN DEACYLASE SIRTUIN-5, MITOCHONDRIAL-RELATED"/>
    <property type="match status" value="1"/>
</dbReference>
<dbReference type="RefSeq" id="WP_382167547.1">
    <property type="nucleotide sequence ID" value="NZ_JBHTBR010000005.1"/>
</dbReference>
<keyword evidence="4" id="KW-0479">Metal-binding</keyword>
<protein>
    <recommendedName>
        <fullName evidence="1">protein acetyllysine N-acetyltransferase</fullName>
        <ecNumber evidence="1">2.3.1.286</ecNumber>
    </recommendedName>
</protein>
<feature type="binding site" evidence="4">
    <location>
        <position position="144"/>
    </location>
    <ligand>
        <name>Zn(2+)</name>
        <dbReference type="ChEBI" id="CHEBI:29105"/>
    </ligand>
</feature>
<evidence type="ECO:0000259" key="5">
    <source>
        <dbReference type="PROSITE" id="PS50305"/>
    </source>
</evidence>
<dbReference type="GO" id="GO:0034979">
    <property type="term" value="F:NAD-dependent protein lysine deacetylase activity"/>
    <property type="evidence" value="ECO:0007669"/>
    <property type="project" value="UniProtKB-EC"/>
</dbReference>
<dbReference type="EMBL" id="JBHTBR010000005">
    <property type="protein sequence ID" value="MFC7292258.1"/>
    <property type="molecule type" value="Genomic_DNA"/>
</dbReference>
<sequence length="242" mass="27394">MYYPDFKHIVVLTGTGISAEFYASNLKDSHKMWNKSEVEDLTDPTCFVRTPEKTHTYYNQRRLDLKQVQFNQAHAHIQHMQRELCGSPTKLTIATLNEDDLHEKANTSGVLHINGELNKSLCIKCQYRSDCSSDITIETACGKCLTIGSLRPDIIWKGEKPYHIDKIQSALSECDLFLSVGTVGDEYPTIEFIKTATKAGAHLVELNSTPSKNAVSFDDTRYGNLVDIVPFWIDNFLYDSFS</sequence>
<dbReference type="Pfam" id="PF02146">
    <property type="entry name" value="SIR2"/>
    <property type="match status" value="1"/>
</dbReference>
<evidence type="ECO:0000313" key="7">
    <source>
        <dbReference type="Proteomes" id="UP001596492"/>
    </source>
</evidence>
<feature type="binding site" evidence="4">
    <location>
        <position position="122"/>
    </location>
    <ligand>
        <name>Zn(2+)</name>
        <dbReference type="ChEBI" id="CHEBI:29105"/>
    </ligand>
</feature>
<dbReference type="SUPFAM" id="SSF52467">
    <property type="entry name" value="DHS-like NAD/FAD-binding domain"/>
    <property type="match status" value="1"/>
</dbReference>
<accession>A0ABW2IMZ6</accession>
<keyword evidence="7" id="KW-1185">Reference proteome</keyword>
<dbReference type="InterPro" id="IPR050134">
    <property type="entry name" value="NAD-dep_sirtuin_deacylases"/>
</dbReference>
<feature type="binding site" evidence="4">
    <location>
        <position position="125"/>
    </location>
    <ligand>
        <name>Zn(2+)</name>
        <dbReference type="ChEBI" id="CHEBI:29105"/>
    </ligand>
</feature>
<organism evidence="6 7">
    <name type="scientific">Hirschia litorea</name>
    <dbReference type="NCBI Taxonomy" id="1199156"/>
    <lineage>
        <taxon>Bacteria</taxon>
        <taxon>Pseudomonadati</taxon>
        <taxon>Pseudomonadota</taxon>
        <taxon>Alphaproteobacteria</taxon>
        <taxon>Hyphomonadales</taxon>
        <taxon>Hyphomonadaceae</taxon>
        <taxon>Hirschia</taxon>
    </lineage>
</organism>
<keyword evidence="3" id="KW-0520">NAD</keyword>
<keyword evidence="6" id="KW-0012">Acyltransferase</keyword>
<dbReference type="InterPro" id="IPR029035">
    <property type="entry name" value="DHS-like_NAD/FAD-binding_dom"/>
</dbReference>
<evidence type="ECO:0000256" key="2">
    <source>
        <dbReference type="ARBA" id="ARBA00022679"/>
    </source>
</evidence>
<comment type="caution">
    <text evidence="6">The sequence shown here is derived from an EMBL/GenBank/DDBJ whole genome shotgun (WGS) entry which is preliminary data.</text>
</comment>
<evidence type="ECO:0000256" key="3">
    <source>
        <dbReference type="ARBA" id="ARBA00023027"/>
    </source>
</evidence>
<dbReference type="Proteomes" id="UP001596492">
    <property type="component" value="Unassembled WGS sequence"/>
</dbReference>
<proteinExistence type="predicted"/>
<dbReference type="InterPro" id="IPR003000">
    <property type="entry name" value="Sirtuin"/>
</dbReference>
<feature type="binding site" evidence="4">
    <location>
        <position position="141"/>
    </location>
    <ligand>
        <name>Zn(2+)</name>
        <dbReference type="ChEBI" id="CHEBI:29105"/>
    </ligand>
</feature>
<evidence type="ECO:0000256" key="4">
    <source>
        <dbReference type="PROSITE-ProRule" id="PRU00236"/>
    </source>
</evidence>
<dbReference type="PROSITE" id="PS50305">
    <property type="entry name" value="SIRTUIN"/>
    <property type="match status" value="1"/>
</dbReference>
<gene>
    <name evidence="6" type="ORF">ACFQS8_11565</name>
</gene>
<comment type="caution">
    <text evidence="4">Lacks conserved residue(s) required for the propagation of feature annotation.</text>
</comment>
<dbReference type="InterPro" id="IPR026591">
    <property type="entry name" value="Sirtuin_cat_small_dom_sf"/>
</dbReference>
<dbReference type="Gene3D" id="3.30.1600.10">
    <property type="entry name" value="SIR2/SIRT2 'Small Domain"/>
    <property type="match status" value="1"/>
</dbReference>
<keyword evidence="2 6" id="KW-0808">Transferase</keyword>
<reference evidence="7" key="1">
    <citation type="journal article" date="2019" name="Int. J. Syst. Evol. Microbiol.">
        <title>The Global Catalogue of Microorganisms (GCM) 10K type strain sequencing project: providing services to taxonomists for standard genome sequencing and annotation.</title>
        <authorList>
            <consortium name="The Broad Institute Genomics Platform"/>
            <consortium name="The Broad Institute Genome Sequencing Center for Infectious Disease"/>
            <person name="Wu L."/>
            <person name="Ma J."/>
        </authorList>
    </citation>
    <scope>NUCLEOTIDE SEQUENCE [LARGE SCALE GENOMIC DNA]</scope>
    <source>
        <strain evidence="7">CCUG 51308</strain>
    </source>
</reference>
<dbReference type="InterPro" id="IPR026590">
    <property type="entry name" value="Ssirtuin_cat_dom"/>
</dbReference>